<gene>
    <name evidence="2" type="ORF">Tco_1114259</name>
</gene>
<feature type="compositionally biased region" description="Polar residues" evidence="1">
    <location>
        <begin position="163"/>
        <end position="177"/>
    </location>
</feature>
<evidence type="ECO:0000256" key="1">
    <source>
        <dbReference type="SAM" id="MobiDB-lite"/>
    </source>
</evidence>
<feature type="compositionally biased region" description="Basic and acidic residues" evidence="1">
    <location>
        <begin position="394"/>
        <end position="403"/>
    </location>
</feature>
<feature type="region of interest" description="Disordered" evidence="1">
    <location>
        <begin position="163"/>
        <end position="185"/>
    </location>
</feature>
<evidence type="ECO:0000313" key="3">
    <source>
        <dbReference type="Proteomes" id="UP001151760"/>
    </source>
</evidence>
<protein>
    <recommendedName>
        <fullName evidence="4">Xylulose kinase-1</fullName>
    </recommendedName>
</protein>
<proteinExistence type="predicted"/>
<comment type="caution">
    <text evidence="2">The sequence shown here is derived from an EMBL/GenBank/DDBJ whole genome shotgun (WGS) entry which is preliminary data.</text>
</comment>
<evidence type="ECO:0000313" key="2">
    <source>
        <dbReference type="EMBL" id="GJU03921.1"/>
    </source>
</evidence>
<keyword evidence="3" id="KW-1185">Reference proteome</keyword>
<dbReference type="EMBL" id="BQNB010021199">
    <property type="protein sequence ID" value="GJU03921.1"/>
    <property type="molecule type" value="Genomic_DNA"/>
</dbReference>
<organism evidence="2 3">
    <name type="scientific">Tanacetum coccineum</name>
    <dbReference type="NCBI Taxonomy" id="301880"/>
    <lineage>
        <taxon>Eukaryota</taxon>
        <taxon>Viridiplantae</taxon>
        <taxon>Streptophyta</taxon>
        <taxon>Embryophyta</taxon>
        <taxon>Tracheophyta</taxon>
        <taxon>Spermatophyta</taxon>
        <taxon>Magnoliopsida</taxon>
        <taxon>eudicotyledons</taxon>
        <taxon>Gunneridae</taxon>
        <taxon>Pentapetalae</taxon>
        <taxon>asterids</taxon>
        <taxon>campanulids</taxon>
        <taxon>Asterales</taxon>
        <taxon>Asteraceae</taxon>
        <taxon>Asteroideae</taxon>
        <taxon>Anthemideae</taxon>
        <taxon>Anthemidinae</taxon>
        <taxon>Tanacetum</taxon>
    </lineage>
</organism>
<dbReference type="Proteomes" id="UP001151760">
    <property type="component" value="Unassembled WGS sequence"/>
</dbReference>
<feature type="region of interest" description="Disordered" evidence="1">
    <location>
        <begin position="394"/>
        <end position="416"/>
    </location>
</feature>
<reference evidence="2" key="1">
    <citation type="journal article" date="2022" name="Int. J. Mol. Sci.">
        <title>Draft Genome of Tanacetum Coccineum: Genomic Comparison of Closely Related Tanacetum-Family Plants.</title>
        <authorList>
            <person name="Yamashiro T."/>
            <person name="Shiraishi A."/>
            <person name="Nakayama K."/>
            <person name="Satake H."/>
        </authorList>
    </citation>
    <scope>NUCLEOTIDE SEQUENCE</scope>
</reference>
<sequence length="416" mass="46728">MANLEFYDTHNMVAYLKKIEGSEGFHQIVDFLNSSHIRYALTENPTIYVSLIQQFWNTATARTLDNGEIEITTTIDEKVKIVSKASIRRHLKLEDFDGISNLPTTEIFEQLALMGNIRRASKGYTGVDIPLFPTILVLGLTNVADESASTGVDVRHGGAASTVTSLDAGQGSGNIDKTPTMPHDSPLPRSCSFGDRLVANKEFTHLEEDLEDPSKHGRKIDKIDQDPDISLVQHDAEVQGRHEHDMESDFEFTTAKEVYTAKKEVSIAKPVSTAGASVSTAGASSAKDKGKAIIEEAETIQTKTKLQLEQERLGYEEALRLQAEIDEEERQMISKVQEEANSFNIKEWDDIQARAKADEEFAQRLQSEEREMYSEAKKARLLAALINERKRYFDAQRAEERRNKPLTQAQQRTYMS</sequence>
<name>A0ABQ5IVM6_9ASTR</name>
<feature type="compositionally biased region" description="Polar residues" evidence="1">
    <location>
        <begin position="405"/>
        <end position="416"/>
    </location>
</feature>
<accession>A0ABQ5IVM6</accession>
<evidence type="ECO:0008006" key="4">
    <source>
        <dbReference type="Google" id="ProtNLM"/>
    </source>
</evidence>
<reference evidence="2" key="2">
    <citation type="submission" date="2022-01" db="EMBL/GenBank/DDBJ databases">
        <authorList>
            <person name="Yamashiro T."/>
            <person name="Shiraishi A."/>
            <person name="Satake H."/>
            <person name="Nakayama K."/>
        </authorList>
    </citation>
    <scope>NUCLEOTIDE SEQUENCE</scope>
</reference>